<reference evidence="2" key="1">
    <citation type="submission" date="2022-10" db="EMBL/GenBank/DDBJ databases">
        <title>Genome assembly of Pristionchus species.</title>
        <authorList>
            <person name="Yoshida K."/>
            <person name="Sommer R.J."/>
        </authorList>
    </citation>
    <scope>NUCLEOTIDE SEQUENCE [LARGE SCALE GENOMIC DNA]</scope>
    <source>
        <strain evidence="2">RS5460</strain>
    </source>
</reference>
<dbReference type="Proteomes" id="UP001328107">
    <property type="component" value="Unassembled WGS sequence"/>
</dbReference>
<gene>
    <name evidence="1" type="ORF">PMAYCL1PPCAC_16719</name>
</gene>
<name>A0AAN5CLG2_9BILA</name>
<evidence type="ECO:0000313" key="1">
    <source>
        <dbReference type="EMBL" id="GMR46524.1"/>
    </source>
</evidence>
<evidence type="ECO:0000313" key="2">
    <source>
        <dbReference type="Proteomes" id="UP001328107"/>
    </source>
</evidence>
<proteinExistence type="predicted"/>
<comment type="caution">
    <text evidence="1">The sequence shown here is derived from an EMBL/GenBank/DDBJ whole genome shotgun (WGS) entry which is preliminary data.</text>
</comment>
<organism evidence="1 2">
    <name type="scientific">Pristionchus mayeri</name>
    <dbReference type="NCBI Taxonomy" id="1317129"/>
    <lineage>
        <taxon>Eukaryota</taxon>
        <taxon>Metazoa</taxon>
        <taxon>Ecdysozoa</taxon>
        <taxon>Nematoda</taxon>
        <taxon>Chromadorea</taxon>
        <taxon>Rhabditida</taxon>
        <taxon>Rhabditina</taxon>
        <taxon>Diplogasteromorpha</taxon>
        <taxon>Diplogasteroidea</taxon>
        <taxon>Neodiplogasteridae</taxon>
        <taxon>Pristionchus</taxon>
    </lineage>
</organism>
<protein>
    <submittedName>
        <fullName evidence="1">Uncharacterized protein</fullName>
    </submittedName>
</protein>
<keyword evidence="2" id="KW-1185">Reference proteome</keyword>
<accession>A0AAN5CLG2</accession>
<dbReference type="AlphaFoldDB" id="A0AAN5CLG2"/>
<feature type="non-terminal residue" evidence="1">
    <location>
        <position position="1"/>
    </location>
</feature>
<feature type="non-terminal residue" evidence="1">
    <location>
        <position position="96"/>
    </location>
</feature>
<sequence>LYSFPTRRNEFPADGRLHFICPSYSSPTFTQRSNRHRRHMNLPSFATEHLPVPCRQGYSAPMDFARLKNDAQARHTSMPRCSVRTGVWHTKHCRKS</sequence>
<dbReference type="EMBL" id="BTRK01000004">
    <property type="protein sequence ID" value="GMR46524.1"/>
    <property type="molecule type" value="Genomic_DNA"/>
</dbReference>